<protein>
    <recommendedName>
        <fullName evidence="6">Nucleoside diphosphate kinase-like domain-containing protein</fullName>
    </recommendedName>
</protein>
<accession>A0A382QJZ7</accession>
<dbReference type="InterPro" id="IPR034907">
    <property type="entry name" value="NDK-like_dom"/>
</dbReference>
<dbReference type="PANTHER" id="PTHR46161:SF3">
    <property type="entry name" value="NUCLEOSIDE DIPHOSPHATE KINASE DDB_G0292928-RELATED"/>
    <property type="match status" value="1"/>
</dbReference>
<name>A0A382QJZ7_9ZZZZ</name>
<dbReference type="Pfam" id="PF00334">
    <property type="entry name" value="NDK"/>
    <property type="match status" value="1"/>
</dbReference>
<dbReference type="InterPro" id="IPR036850">
    <property type="entry name" value="NDK-like_dom_sf"/>
</dbReference>
<dbReference type="PROSITE" id="PS51374">
    <property type="entry name" value="NDPK_LIKE"/>
    <property type="match status" value="1"/>
</dbReference>
<dbReference type="GO" id="GO:0005524">
    <property type="term" value="F:ATP binding"/>
    <property type="evidence" value="ECO:0007669"/>
    <property type="project" value="UniProtKB-KW"/>
</dbReference>
<sequence>MQTTLSIIKPDAIQKGYTEDICTRIEESGLKIIHKRQVLLSREQAEGFYEEHKVKPFFEALI</sequence>
<dbReference type="InterPro" id="IPR001564">
    <property type="entry name" value="Nucleoside_diP_kinase"/>
</dbReference>
<evidence type="ECO:0000259" key="6">
    <source>
        <dbReference type="SMART" id="SM00562"/>
    </source>
</evidence>
<comment type="similarity">
    <text evidence="1">Belongs to the NDK family.</text>
</comment>
<evidence type="ECO:0000313" key="7">
    <source>
        <dbReference type="EMBL" id="SVC85268.1"/>
    </source>
</evidence>
<keyword evidence="3" id="KW-0547">Nucleotide-binding</keyword>
<dbReference type="GO" id="GO:0006228">
    <property type="term" value="P:UTP biosynthetic process"/>
    <property type="evidence" value="ECO:0007669"/>
    <property type="project" value="InterPro"/>
</dbReference>
<dbReference type="Gene3D" id="3.30.70.141">
    <property type="entry name" value="Nucleoside diphosphate kinase-like domain"/>
    <property type="match status" value="1"/>
</dbReference>
<feature type="domain" description="Nucleoside diphosphate kinase-like" evidence="6">
    <location>
        <begin position="1"/>
        <end position="62"/>
    </location>
</feature>
<proteinExistence type="inferred from homology"/>
<evidence type="ECO:0000256" key="5">
    <source>
        <dbReference type="ARBA" id="ARBA00022840"/>
    </source>
</evidence>
<evidence type="ECO:0000256" key="1">
    <source>
        <dbReference type="ARBA" id="ARBA00008142"/>
    </source>
</evidence>
<dbReference type="GO" id="GO:0004550">
    <property type="term" value="F:nucleoside diphosphate kinase activity"/>
    <property type="evidence" value="ECO:0007669"/>
    <property type="project" value="InterPro"/>
</dbReference>
<dbReference type="SMART" id="SM00562">
    <property type="entry name" value="NDK"/>
    <property type="match status" value="1"/>
</dbReference>
<dbReference type="SUPFAM" id="SSF54919">
    <property type="entry name" value="Nucleoside diphosphate kinase, NDK"/>
    <property type="match status" value="1"/>
</dbReference>
<evidence type="ECO:0000256" key="4">
    <source>
        <dbReference type="ARBA" id="ARBA00022777"/>
    </source>
</evidence>
<dbReference type="GO" id="GO:0006241">
    <property type="term" value="P:CTP biosynthetic process"/>
    <property type="evidence" value="ECO:0007669"/>
    <property type="project" value="InterPro"/>
</dbReference>
<evidence type="ECO:0000256" key="3">
    <source>
        <dbReference type="ARBA" id="ARBA00022741"/>
    </source>
</evidence>
<dbReference type="AlphaFoldDB" id="A0A382QJZ7"/>
<evidence type="ECO:0000256" key="2">
    <source>
        <dbReference type="ARBA" id="ARBA00022679"/>
    </source>
</evidence>
<keyword evidence="2" id="KW-0808">Transferase</keyword>
<keyword evidence="5" id="KW-0067">ATP-binding</keyword>
<feature type="non-terminal residue" evidence="7">
    <location>
        <position position="62"/>
    </location>
</feature>
<keyword evidence="4" id="KW-0418">Kinase</keyword>
<gene>
    <name evidence="7" type="ORF">METZ01_LOCUS338122</name>
</gene>
<dbReference type="PANTHER" id="PTHR46161">
    <property type="entry name" value="NUCLEOSIDE DIPHOSPHATE KINASE"/>
    <property type="match status" value="1"/>
</dbReference>
<organism evidence="7">
    <name type="scientific">marine metagenome</name>
    <dbReference type="NCBI Taxonomy" id="408172"/>
    <lineage>
        <taxon>unclassified sequences</taxon>
        <taxon>metagenomes</taxon>
        <taxon>ecological metagenomes</taxon>
    </lineage>
</organism>
<dbReference type="GO" id="GO:0006183">
    <property type="term" value="P:GTP biosynthetic process"/>
    <property type="evidence" value="ECO:0007669"/>
    <property type="project" value="InterPro"/>
</dbReference>
<reference evidence="7" key="1">
    <citation type="submission" date="2018-05" db="EMBL/GenBank/DDBJ databases">
        <authorList>
            <person name="Lanie J.A."/>
            <person name="Ng W.-L."/>
            <person name="Kazmierczak K.M."/>
            <person name="Andrzejewski T.M."/>
            <person name="Davidsen T.M."/>
            <person name="Wayne K.J."/>
            <person name="Tettelin H."/>
            <person name="Glass J.I."/>
            <person name="Rusch D."/>
            <person name="Podicherti R."/>
            <person name="Tsui H.-C.T."/>
            <person name="Winkler M.E."/>
        </authorList>
    </citation>
    <scope>NUCLEOTIDE SEQUENCE</scope>
</reference>
<dbReference type="PRINTS" id="PR01243">
    <property type="entry name" value="NUCDPKINASE"/>
</dbReference>
<feature type="non-terminal residue" evidence="7">
    <location>
        <position position="1"/>
    </location>
</feature>
<dbReference type="EMBL" id="UINC01114745">
    <property type="protein sequence ID" value="SVC85268.1"/>
    <property type="molecule type" value="Genomic_DNA"/>
</dbReference>